<accession>A0ABS4EG47</accession>
<feature type="domain" description="GSCFA" evidence="1">
    <location>
        <begin position="58"/>
        <end position="326"/>
    </location>
</feature>
<dbReference type="RefSeq" id="WP_209846960.1">
    <property type="nucleotide sequence ID" value="NZ_JAGGJV010000001.1"/>
</dbReference>
<evidence type="ECO:0000313" key="2">
    <source>
        <dbReference type="EMBL" id="MBP1856913.1"/>
    </source>
</evidence>
<gene>
    <name evidence="2" type="ORF">J2Z75_000393</name>
</gene>
<name>A0ABS4EG47_9HYPH</name>
<sequence length="337" mass="37768">MANDDENAAPVGNQPTPKSALIQKIQARDTPNPRWSSHFQNKLMTVPKKPIFGSSDTIFTIGSCFAERIRVALTAEGLNVGPPMQDVPMAHDRYRIDRLPARPHSDYFNTFTILQEFERHIGEWDRDPEDYWLAKDPYWGGETAYQDPYRRLILARTPQDLLEANELVDVAIDRGIREASVFFLTMGMAEVFRNKRTGKIACQKPGYSGGAGADETEFYMSTYEENLENMSRVVGIINQVRPGAKIVVTVSPVGLARTFGEDDILVANTEGKSILRVALGALARKYENVTYFPSYEIVMANAPLSFREDDGRHVANWVVSNIVSAFKSAHFISPENA</sequence>
<dbReference type="Pfam" id="PF08885">
    <property type="entry name" value="GSCFA"/>
    <property type="match status" value="1"/>
</dbReference>
<dbReference type="EMBL" id="JAGGJV010000001">
    <property type="protein sequence ID" value="MBP1856913.1"/>
    <property type="molecule type" value="Genomic_DNA"/>
</dbReference>
<evidence type="ECO:0000313" key="3">
    <source>
        <dbReference type="Proteomes" id="UP000823786"/>
    </source>
</evidence>
<proteinExistence type="predicted"/>
<dbReference type="Proteomes" id="UP000823786">
    <property type="component" value="Unassembled WGS sequence"/>
</dbReference>
<comment type="caution">
    <text evidence="2">The sequence shown here is derived from an EMBL/GenBank/DDBJ whole genome shotgun (WGS) entry which is preliminary data.</text>
</comment>
<reference evidence="2 3" key="1">
    <citation type="submission" date="2021-03" db="EMBL/GenBank/DDBJ databases">
        <title>Genomic Encyclopedia of Type Strains, Phase IV (KMG-IV): sequencing the most valuable type-strain genomes for metagenomic binning, comparative biology and taxonomic classification.</title>
        <authorList>
            <person name="Goeker M."/>
        </authorList>
    </citation>
    <scope>NUCLEOTIDE SEQUENCE [LARGE SCALE GENOMIC DNA]</scope>
    <source>
        <strain evidence="2 3">DSM 26427</strain>
    </source>
</reference>
<protein>
    <recommendedName>
        <fullName evidence="1">GSCFA domain-containing protein</fullName>
    </recommendedName>
</protein>
<organism evidence="2 3">
    <name type="scientific">Rhizobium herbae</name>
    <dbReference type="NCBI Taxonomy" id="508661"/>
    <lineage>
        <taxon>Bacteria</taxon>
        <taxon>Pseudomonadati</taxon>
        <taxon>Pseudomonadota</taxon>
        <taxon>Alphaproteobacteria</taxon>
        <taxon>Hyphomicrobiales</taxon>
        <taxon>Rhizobiaceae</taxon>
        <taxon>Rhizobium/Agrobacterium group</taxon>
        <taxon>Rhizobium</taxon>
    </lineage>
</organism>
<dbReference type="InterPro" id="IPR014982">
    <property type="entry name" value="GSCFA"/>
</dbReference>
<keyword evidence="3" id="KW-1185">Reference proteome</keyword>
<evidence type="ECO:0000259" key="1">
    <source>
        <dbReference type="Pfam" id="PF08885"/>
    </source>
</evidence>